<evidence type="ECO:0000256" key="1">
    <source>
        <dbReference type="ARBA" id="ARBA00004141"/>
    </source>
</evidence>
<evidence type="ECO:0000256" key="5">
    <source>
        <dbReference type="ARBA" id="ARBA00023136"/>
    </source>
</evidence>
<evidence type="ECO:0000313" key="8">
    <source>
        <dbReference type="EMBL" id="KZL50895.1"/>
    </source>
</evidence>
<feature type="transmembrane region" description="Helical" evidence="6">
    <location>
        <begin position="20"/>
        <end position="41"/>
    </location>
</feature>
<evidence type="ECO:0000256" key="4">
    <source>
        <dbReference type="ARBA" id="ARBA00022989"/>
    </source>
</evidence>
<organism evidence="8 9">
    <name type="scientific">Nodularia spumigena CENA596</name>
    <dbReference type="NCBI Taxonomy" id="1819295"/>
    <lineage>
        <taxon>Bacteria</taxon>
        <taxon>Bacillati</taxon>
        <taxon>Cyanobacteriota</taxon>
        <taxon>Cyanophyceae</taxon>
        <taxon>Nostocales</taxon>
        <taxon>Nodulariaceae</taxon>
        <taxon>Nodularia</taxon>
    </lineage>
</organism>
<dbReference type="RefSeq" id="WP_063871851.1">
    <property type="nucleotide sequence ID" value="NZ_CAWMRI010000062.1"/>
</dbReference>
<dbReference type="SUPFAM" id="SSF82861">
    <property type="entry name" value="Mechanosensitive channel protein MscS (YggB), transmembrane region"/>
    <property type="match status" value="1"/>
</dbReference>
<dbReference type="GO" id="GO:0016020">
    <property type="term" value="C:membrane"/>
    <property type="evidence" value="ECO:0007669"/>
    <property type="project" value="UniProtKB-SubCell"/>
</dbReference>
<dbReference type="PANTHER" id="PTHR30566">
    <property type="entry name" value="YNAI-RELATED MECHANOSENSITIVE ION CHANNEL"/>
    <property type="match status" value="1"/>
</dbReference>
<accession>A0A161VU86</accession>
<dbReference type="SUPFAM" id="SSF50182">
    <property type="entry name" value="Sm-like ribonucleoproteins"/>
    <property type="match status" value="1"/>
</dbReference>
<feature type="transmembrane region" description="Helical" evidence="6">
    <location>
        <begin position="71"/>
        <end position="89"/>
    </location>
</feature>
<dbReference type="Gene3D" id="1.10.287.1260">
    <property type="match status" value="1"/>
</dbReference>
<dbReference type="AlphaFoldDB" id="A0A161VU86"/>
<dbReference type="InterPro" id="IPR023408">
    <property type="entry name" value="MscS_beta-dom_sf"/>
</dbReference>
<comment type="caution">
    <text evidence="8">The sequence shown here is derived from an EMBL/GenBank/DDBJ whole genome shotgun (WGS) entry which is preliminary data.</text>
</comment>
<comment type="similarity">
    <text evidence="2">Belongs to the MscS (TC 1.A.23) family.</text>
</comment>
<dbReference type="Pfam" id="PF00924">
    <property type="entry name" value="MS_channel_2nd"/>
    <property type="match status" value="1"/>
</dbReference>
<feature type="domain" description="Mechanosensitive ion channel MscS" evidence="7">
    <location>
        <begin position="189"/>
        <end position="263"/>
    </location>
</feature>
<dbReference type="Gene3D" id="2.30.30.60">
    <property type="match status" value="1"/>
</dbReference>
<dbReference type="EMBL" id="LWAJ01000062">
    <property type="protein sequence ID" value="KZL50895.1"/>
    <property type="molecule type" value="Genomic_DNA"/>
</dbReference>
<sequence>MKNISQIILEFFQRDSTILALSRFGIFLLFILLSVLAGRYTPTFLRIVIQRFAPQQVASIYNNLIEPIRNLFRIAGTLILISLSLAWIIEYQSIYRFLSPIVDLAVISSLAWLCSRLFRQFIRVYGIELVRKLGREVDELLLVFETLANVMIGFIAIIAFAQSQQFNLVGLLTGLGIGGLAIAFAAQKTLEQLLGTIVLYLDRPFIPGEYIRLQKSGQIPEGLFGRVESIGIRSSKIRTAAKSTLFIIPNSILANLEIENITRGKKVMVLLYLDFATLLEHQEKALVEQVVAESTNSLFGIDPGSTSITFLNQNLAKQTTRTRVTFFILGSSDNSLQLRKRLLELANEKISKKLVSFGIEFTMQEPTIYVDSPIPL</sequence>
<dbReference type="PANTHER" id="PTHR30566:SF5">
    <property type="entry name" value="MECHANOSENSITIVE ION CHANNEL PROTEIN 1, MITOCHONDRIAL-RELATED"/>
    <property type="match status" value="1"/>
</dbReference>
<evidence type="ECO:0000256" key="6">
    <source>
        <dbReference type="SAM" id="Phobius"/>
    </source>
</evidence>
<reference evidence="8 9" key="1">
    <citation type="submission" date="2016-04" db="EMBL/GenBank/DDBJ databases">
        <title>Draft Genome Assembly of the Bloom-forming Cyanobacterium Nodularia spumigena Strain CENA596 in Shrimp Production Ponds.</title>
        <authorList>
            <person name="Popin R.V."/>
            <person name="Rigonato J."/>
            <person name="Abreu V.A."/>
            <person name="Andreote A.P."/>
            <person name="Silveira S.B."/>
            <person name="Odebrecht C."/>
            <person name="Fiore M.F."/>
        </authorList>
    </citation>
    <scope>NUCLEOTIDE SEQUENCE [LARGE SCALE GENOMIC DNA]</scope>
    <source>
        <strain evidence="8 9">CENA596</strain>
    </source>
</reference>
<dbReference type="Proteomes" id="UP000076555">
    <property type="component" value="Unassembled WGS sequence"/>
</dbReference>
<dbReference type="OrthoDB" id="450694at2"/>
<dbReference type="InterPro" id="IPR006685">
    <property type="entry name" value="MscS_channel_2nd"/>
</dbReference>
<dbReference type="InterPro" id="IPR011014">
    <property type="entry name" value="MscS_channel_TM-2"/>
</dbReference>
<feature type="transmembrane region" description="Helical" evidence="6">
    <location>
        <begin position="101"/>
        <end position="119"/>
    </location>
</feature>
<protein>
    <submittedName>
        <fullName evidence="8">Mechanosensitive ion channel protein MscS</fullName>
    </submittedName>
</protein>
<keyword evidence="4 6" id="KW-1133">Transmembrane helix</keyword>
<evidence type="ECO:0000313" key="9">
    <source>
        <dbReference type="Proteomes" id="UP000076555"/>
    </source>
</evidence>
<name>A0A161VU86_NODSP</name>
<feature type="transmembrane region" description="Helical" evidence="6">
    <location>
        <begin position="140"/>
        <end position="160"/>
    </location>
</feature>
<evidence type="ECO:0000256" key="2">
    <source>
        <dbReference type="ARBA" id="ARBA00008017"/>
    </source>
</evidence>
<evidence type="ECO:0000256" key="3">
    <source>
        <dbReference type="ARBA" id="ARBA00022692"/>
    </source>
</evidence>
<keyword evidence="3 6" id="KW-0812">Transmembrane</keyword>
<proteinExistence type="inferred from homology"/>
<keyword evidence="5 6" id="KW-0472">Membrane</keyword>
<gene>
    <name evidence="8" type="ORF">A2T98_05145</name>
</gene>
<comment type="subcellular location">
    <subcellularLocation>
        <location evidence="1">Membrane</location>
        <topology evidence="1">Multi-pass membrane protein</topology>
    </subcellularLocation>
</comment>
<dbReference type="InterPro" id="IPR010920">
    <property type="entry name" value="LSM_dom_sf"/>
</dbReference>
<feature type="transmembrane region" description="Helical" evidence="6">
    <location>
        <begin position="166"/>
        <end position="186"/>
    </location>
</feature>
<evidence type="ECO:0000259" key="7">
    <source>
        <dbReference type="Pfam" id="PF00924"/>
    </source>
</evidence>
<dbReference type="GO" id="GO:0055085">
    <property type="term" value="P:transmembrane transport"/>
    <property type="evidence" value="ECO:0007669"/>
    <property type="project" value="InterPro"/>
</dbReference>